<gene>
    <name evidence="1" type="ORF">IHQ72_18440</name>
</gene>
<dbReference type="EMBL" id="CP062229">
    <property type="protein sequence ID" value="UVC12763.1"/>
    <property type="molecule type" value="Genomic_DNA"/>
</dbReference>
<evidence type="ECO:0000313" key="2">
    <source>
        <dbReference type="Proteomes" id="UP001058098"/>
    </source>
</evidence>
<keyword evidence="2" id="KW-1185">Reference proteome</keyword>
<dbReference type="RefSeq" id="WP_258116396.1">
    <property type="nucleotide sequence ID" value="NZ_CP062229.1"/>
</dbReference>
<reference evidence="1" key="1">
    <citation type="submission" date="2020-09" db="EMBL/GenBank/DDBJ databases">
        <title>Rhizobia associated with sainfoin plants.</title>
        <authorList>
            <person name="Asharfi S."/>
            <person name="Kuzmanovic N."/>
            <person name="Bunk B."/>
            <person name="Sproeer C."/>
            <person name="Becker M."/>
            <person name="Thuenen T."/>
        </authorList>
    </citation>
    <scope>NUCLEOTIDE SEQUENCE</scope>
    <source>
        <strain evidence="1">OM4</strain>
    </source>
</reference>
<name>A0ABY5QP12_9HYPH</name>
<accession>A0ABY5QP12</accession>
<protein>
    <submittedName>
        <fullName evidence="1">Transglutaminase-like cysteine peptidase</fullName>
    </submittedName>
</protein>
<proteinExistence type="predicted"/>
<dbReference type="Proteomes" id="UP001058098">
    <property type="component" value="Chromosome"/>
</dbReference>
<sequence>MLTGDPTTQPIGHYEFCKANPKECAIRTRDLSPVQMSEEFRQRISEINRDVNRSVEPMLDVELFGKGELWTYPGKAGGLRGLRPPEAPCPPRGICHTRSRVEIKA</sequence>
<organism evidence="1 2">
    <name type="scientific">Mesorhizobium onobrychidis</name>
    <dbReference type="NCBI Taxonomy" id="2775404"/>
    <lineage>
        <taxon>Bacteria</taxon>
        <taxon>Pseudomonadati</taxon>
        <taxon>Pseudomonadota</taxon>
        <taxon>Alphaproteobacteria</taxon>
        <taxon>Hyphomicrobiales</taxon>
        <taxon>Phyllobacteriaceae</taxon>
        <taxon>Mesorhizobium</taxon>
    </lineage>
</organism>
<dbReference type="InterPro" id="IPR010319">
    <property type="entry name" value="Transglutaminase-like_Cys_pept"/>
</dbReference>
<evidence type="ECO:0000313" key="1">
    <source>
        <dbReference type="EMBL" id="UVC12763.1"/>
    </source>
</evidence>
<dbReference type="Pfam" id="PF06035">
    <property type="entry name" value="Peptidase_C93"/>
    <property type="match status" value="1"/>
</dbReference>